<sequence length="475" mass="53867">MSYLDLGSLLHGPVVHVLNDENLDGRFNLIACDRPLAMLTYFSSTIRQQIPINHSYLQPQQGQHWTSTSTHMPQPAAVSVRLIGGSSSPIIDLIEWMTACCRQNTLLPLRSVIECPVRYIFAVDGIKKLGVDLLANELPVLLARLRYEIFDVDTVGRVFASGNSVPPEILDAICHCLARYFFHGSLPEVDQWMYLARVNAKLDHGVSRWLAPGVLNEGPDTIGAWELWQAKTPISYPSRWREVSWVGLNPSVGCSGSGERHYDEPARPRSTSLPPAAYYARHSDGVSGHCRIRTPAPVPVSTPPPPPPKPEAYRTWQPHHRAYDFEPEAHQHHYPRYEPLHHQRPPSPKPEYTVHCSYCQAVFPQPSACTHQYSAGHACTVSDSPSPTPTFVPPRRRSRSVSRGRSPSPYERHGRRQSLNTHVDWDPAYEPPRPGEYLRGRRQIGPRHFLHHFVDEYGRERTVNKRDDLAMERSW</sequence>
<feature type="compositionally biased region" description="Pro residues" evidence="1">
    <location>
        <begin position="296"/>
        <end position="310"/>
    </location>
</feature>
<feature type="region of interest" description="Disordered" evidence="1">
    <location>
        <begin position="377"/>
        <end position="441"/>
    </location>
</feature>
<evidence type="ECO:0000313" key="3">
    <source>
        <dbReference type="Proteomes" id="UP000030752"/>
    </source>
</evidence>
<dbReference type="Proteomes" id="UP000030752">
    <property type="component" value="Unassembled WGS sequence"/>
</dbReference>
<dbReference type="InParanoid" id="W2S2U3"/>
<feature type="compositionally biased region" description="Basic and acidic residues" evidence="1">
    <location>
        <begin position="258"/>
        <end position="267"/>
    </location>
</feature>
<feature type="region of interest" description="Disordered" evidence="1">
    <location>
        <begin position="290"/>
        <end position="311"/>
    </location>
</feature>
<dbReference type="RefSeq" id="XP_008714772.1">
    <property type="nucleotide sequence ID" value="XM_008716550.1"/>
</dbReference>
<dbReference type="EMBL" id="KB822718">
    <property type="protein sequence ID" value="ETN43036.1"/>
    <property type="molecule type" value="Genomic_DNA"/>
</dbReference>
<feature type="region of interest" description="Disordered" evidence="1">
    <location>
        <begin position="255"/>
        <end position="275"/>
    </location>
</feature>
<evidence type="ECO:0000313" key="2">
    <source>
        <dbReference type="EMBL" id="ETN43036.1"/>
    </source>
</evidence>
<keyword evidence="3" id="KW-1185">Reference proteome</keyword>
<dbReference type="VEuPathDB" id="FungiDB:HMPREF1541_02194"/>
<organism evidence="2 3">
    <name type="scientific">Cyphellophora europaea (strain CBS 101466)</name>
    <name type="common">Phialophora europaea</name>
    <dbReference type="NCBI Taxonomy" id="1220924"/>
    <lineage>
        <taxon>Eukaryota</taxon>
        <taxon>Fungi</taxon>
        <taxon>Dikarya</taxon>
        <taxon>Ascomycota</taxon>
        <taxon>Pezizomycotina</taxon>
        <taxon>Eurotiomycetes</taxon>
        <taxon>Chaetothyriomycetidae</taxon>
        <taxon>Chaetothyriales</taxon>
        <taxon>Cyphellophoraceae</taxon>
        <taxon>Cyphellophora</taxon>
    </lineage>
</organism>
<dbReference type="AlphaFoldDB" id="W2S2U3"/>
<proteinExistence type="predicted"/>
<dbReference type="GeneID" id="19969533"/>
<name>W2S2U3_CYPE1</name>
<reference evidence="2 3" key="1">
    <citation type="submission" date="2013-03" db="EMBL/GenBank/DDBJ databases">
        <title>The Genome Sequence of Phialophora europaea CBS 101466.</title>
        <authorList>
            <consortium name="The Broad Institute Genomics Platform"/>
            <person name="Cuomo C."/>
            <person name="de Hoog S."/>
            <person name="Gorbushina A."/>
            <person name="Walker B."/>
            <person name="Young S.K."/>
            <person name="Zeng Q."/>
            <person name="Gargeya S."/>
            <person name="Fitzgerald M."/>
            <person name="Haas B."/>
            <person name="Abouelleil A."/>
            <person name="Allen A.W."/>
            <person name="Alvarado L."/>
            <person name="Arachchi H.M."/>
            <person name="Berlin A.M."/>
            <person name="Chapman S.B."/>
            <person name="Gainer-Dewar J."/>
            <person name="Goldberg J."/>
            <person name="Griggs A."/>
            <person name="Gujja S."/>
            <person name="Hansen M."/>
            <person name="Howarth C."/>
            <person name="Imamovic A."/>
            <person name="Ireland A."/>
            <person name="Larimer J."/>
            <person name="McCowan C."/>
            <person name="Murphy C."/>
            <person name="Pearson M."/>
            <person name="Poon T.W."/>
            <person name="Priest M."/>
            <person name="Roberts A."/>
            <person name="Saif S."/>
            <person name="Shea T."/>
            <person name="Sisk P."/>
            <person name="Sykes S."/>
            <person name="Wortman J."/>
            <person name="Nusbaum C."/>
            <person name="Birren B."/>
        </authorList>
    </citation>
    <scope>NUCLEOTIDE SEQUENCE [LARGE SCALE GENOMIC DNA]</scope>
    <source>
        <strain evidence="2 3">CBS 101466</strain>
    </source>
</reference>
<gene>
    <name evidence="2" type="ORF">HMPREF1541_02194</name>
</gene>
<accession>W2S2U3</accession>
<protein>
    <submittedName>
        <fullName evidence="2">Uncharacterized protein</fullName>
    </submittedName>
</protein>
<dbReference type="HOGENOM" id="CLU_574933_0_0_1"/>
<evidence type="ECO:0000256" key="1">
    <source>
        <dbReference type="SAM" id="MobiDB-lite"/>
    </source>
</evidence>